<dbReference type="EMBL" id="JBCGBO010000005">
    <property type="protein sequence ID" value="KAK9198732.1"/>
    <property type="molecule type" value="Genomic_DNA"/>
</dbReference>
<evidence type="ECO:0000256" key="1">
    <source>
        <dbReference type="ARBA" id="ARBA00022723"/>
    </source>
</evidence>
<keyword evidence="10" id="KW-1185">Reference proteome</keyword>
<feature type="region of interest" description="Disordered" evidence="6">
    <location>
        <begin position="87"/>
        <end position="117"/>
    </location>
</feature>
<dbReference type="InterPro" id="IPR056280">
    <property type="entry name" value="AIPP2-like_SPOC"/>
</dbReference>
<feature type="region of interest" description="Disordered" evidence="6">
    <location>
        <begin position="571"/>
        <end position="634"/>
    </location>
</feature>
<dbReference type="InterPro" id="IPR036397">
    <property type="entry name" value="RNaseH_sf"/>
</dbReference>
<comment type="caution">
    <text evidence="9">The sequence shown here is derived from an EMBL/GenBank/DDBJ whole genome shotgun (WGS) entry which is preliminary data.</text>
</comment>
<evidence type="ECO:0000259" key="8">
    <source>
        <dbReference type="Pfam" id="PF23121"/>
    </source>
</evidence>
<organism evidence="9 10">
    <name type="scientific">Citrus x changshan-huyou</name>
    <dbReference type="NCBI Taxonomy" id="2935761"/>
    <lineage>
        <taxon>Eukaryota</taxon>
        <taxon>Viridiplantae</taxon>
        <taxon>Streptophyta</taxon>
        <taxon>Embryophyta</taxon>
        <taxon>Tracheophyta</taxon>
        <taxon>Spermatophyta</taxon>
        <taxon>Magnoliopsida</taxon>
        <taxon>eudicotyledons</taxon>
        <taxon>Gunneridae</taxon>
        <taxon>Pentapetalae</taxon>
        <taxon>rosids</taxon>
        <taxon>malvids</taxon>
        <taxon>Sapindales</taxon>
        <taxon>Rutaceae</taxon>
        <taxon>Aurantioideae</taxon>
        <taxon>Citrus</taxon>
    </lineage>
</organism>
<dbReference type="InterPro" id="IPR044730">
    <property type="entry name" value="RNase_H-like_dom_plant"/>
</dbReference>
<dbReference type="Proteomes" id="UP001428341">
    <property type="component" value="Unassembled WGS sequence"/>
</dbReference>
<dbReference type="Pfam" id="PF13456">
    <property type="entry name" value="RVT_3"/>
    <property type="match status" value="1"/>
</dbReference>
<dbReference type="InterPro" id="IPR049914">
    <property type="entry name" value="PHD1-3/5-6"/>
</dbReference>
<keyword evidence="1" id="KW-0479">Metal-binding</keyword>
<evidence type="ECO:0000313" key="10">
    <source>
        <dbReference type="Proteomes" id="UP001428341"/>
    </source>
</evidence>
<dbReference type="CDD" id="cd06222">
    <property type="entry name" value="RNase_H_like"/>
    <property type="match status" value="1"/>
</dbReference>
<keyword evidence="3" id="KW-0862">Zinc</keyword>
<evidence type="ECO:0000256" key="3">
    <source>
        <dbReference type="ARBA" id="ARBA00022833"/>
    </source>
</evidence>
<dbReference type="AlphaFoldDB" id="A0AAP0M6Z7"/>
<feature type="compositionally biased region" description="Polar residues" evidence="6">
    <location>
        <begin position="97"/>
        <end position="117"/>
    </location>
</feature>
<keyword evidence="4" id="KW-0805">Transcription regulation</keyword>
<evidence type="ECO:0000259" key="7">
    <source>
        <dbReference type="Pfam" id="PF13456"/>
    </source>
</evidence>
<feature type="domain" description="RNase H type-1" evidence="7">
    <location>
        <begin position="666"/>
        <end position="787"/>
    </location>
</feature>
<keyword evidence="2" id="KW-0863">Zinc-finger</keyword>
<evidence type="ECO:0000313" key="9">
    <source>
        <dbReference type="EMBL" id="KAK9198732.1"/>
    </source>
</evidence>
<feature type="compositionally biased region" description="Basic and acidic residues" evidence="6">
    <location>
        <begin position="621"/>
        <end position="634"/>
    </location>
</feature>
<dbReference type="PANTHER" id="PTHR33304">
    <property type="match status" value="1"/>
</dbReference>
<evidence type="ECO:0008006" key="11">
    <source>
        <dbReference type="Google" id="ProtNLM"/>
    </source>
</evidence>
<dbReference type="GO" id="GO:0003676">
    <property type="term" value="F:nucleic acid binding"/>
    <property type="evidence" value="ECO:0007669"/>
    <property type="project" value="InterPro"/>
</dbReference>
<reference evidence="9 10" key="1">
    <citation type="submission" date="2024-05" db="EMBL/GenBank/DDBJ databases">
        <title>Haplotype-resolved chromosome-level genome assembly of Huyou (Citrus changshanensis).</title>
        <authorList>
            <person name="Miao C."/>
            <person name="Chen W."/>
            <person name="Wu Y."/>
            <person name="Wang L."/>
            <person name="Zhao S."/>
            <person name="Grierson D."/>
            <person name="Xu C."/>
            <person name="Chen K."/>
        </authorList>
    </citation>
    <scope>NUCLEOTIDE SEQUENCE [LARGE SCALE GENOMIC DNA]</scope>
    <source>
        <strain evidence="9">01-14</strain>
        <tissue evidence="9">Leaf</tissue>
    </source>
</reference>
<dbReference type="SUPFAM" id="SSF53098">
    <property type="entry name" value="Ribonuclease H-like"/>
    <property type="match status" value="1"/>
</dbReference>
<feature type="region of interest" description="Disordered" evidence="6">
    <location>
        <begin position="466"/>
        <end position="492"/>
    </location>
</feature>
<dbReference type="GO" id="GO:0008270">
    <property type="term" value="F:zinc ion binding"/>
    <property type="evidence" value="ECO:0007669"/>
    <property type="project" value="UniProtKB-KW"/>
</dbReference>
<feature type="compositionally biased region" description="Basic and acidic residues" evidence="6">
    <location>
        <begin position="580"/>
        <end position="601"/>
    </location>
</feature>
<dbReference type="Gene3D" id="3.30.420.10">
    <property type="entry name" value="Ribonuclease H-like superfamily/Ribonuclease H"/>
    <property type="match status" value="1"/>
</dbReference>
<dbReference type="GO" id="GO:0140566">
    <property type="term" value="F:histone reader activity"/>
    <property type="evidence" value="ECO:0007669"/>
    <property type="project" value="InterPro"/>
</dbReference>
<evidence type="ECO:0000256" key="6">
    <source>
        <dbReference type="SAM" id="MobiDB-lite"/>
    </source>
</evidence>
<protein>
    <recommendedName>
        <fullName evidence="11">RNase H type-1 domain-containing protein</fullName>
    </recommendedName>
</protein>
<dbReference type="InterPro" id="IPR002156">
    <property type="entry name" value="RNaseH_domain"/>
</dbReference>
<sequence length="822" mass="91137">MKKNLTEVPDVWICEACTSTDDIVSPKYGREEEFLDSFGVAHHEVLHSGTPGEVCADPGRQVSSKKLKVETGKVKFLPTEEVIRLSSGGLKTGRPGHSNTGLKYGPSSSIGPMSRRTSSPSKILTPKFFVPGVKANPSVKSSAFMKSPSHVGAEINTMLGRHAVKRSKESKGKTFHVIGEPENFAVEEQDALKFQSKLELYRQYRPALKATWTLNLGFQINNNTSMGGRQRVVGAWIMVKDGGGFKFFDTAQMGSFYGGFLAQLPRSVHPKVFEFSKKLPKILQVRLLQRDHIWADLFGNDYPDFPDVALYFFPSANIERSKRNNSCLFDILEIRKSVMICYVDGVELLIFTSKQLDEDSQSELSGFLNSIPSSFIVEEGIVARLDTKYFLWGVFRNVKSNHILHESHRELPSLVSAMEYVCDGPAAMDNAEATDMVVDMEGGKIVGPVDVVVSKELYGKACGSHEKGDVNPATETMLSEPKQGQKSNSSDLFTGRSEKIKFKISSARPLSKGKLVNSMIDADCPPGFEKIHRPNSRSIEEKVGVVDEGVINHVKKENMGLLGVSGAAFEASSPHQLQRPSEDSKLTTLQEHHKEPERDEAYDPLAAFSPPLAEKGNQRGPEVRTEVNDDENPPRTWEKKELEVEAERKLNISVCWMPPTNWVKLNIEGSSSRVQGSAGAGGIVRDESGKWILGYSKNLGTSNSLASELWALYHGLNLVWERGFRKVLVECNSHEAVKCLELPTSFLDPNRALILSCREYLCRNWDCKLQLILREANSCANWLAAHCENQPLGSLAVFDAPPYALAPIFQKDSTGIVQTRSH</sequence>
<proteinExistence type="predicted"/>
<gene>
    <name evidence="9" type="ORF">WN944_013918</name>
</gene>
<feature type="compositionally biased region" description="Polar residues" evidence="6">
    <location>
        <begin position="473"/>
        <end position="492"/>
    </location>
</feature>
<dbReference type="GO" id="GO:0004523">
    <property type="term" value="F:RNA-DNA hybrid ribonuclease activity"/>
    <property type="evidence" value="ECO:0007669"/>
    <property type="project" value="InterPro"/>
</dbReference>
<accession>A0AAP0M6Z7</accession>
<evidence type="ECO:0000256" key="5">
    <source>
        <dbReference type="ARBA" id="ARBA00023163"/>
    </source>
</evidence>
<evidence type="ECO:0000256" key="4">
    <source>
        <dbReference type="ARBA" id="ARBA00023015"/>
    </source>
</evidence>
<dbReference type="InterPro" id="IPR012337">
    <property type="entry name" value="RNaseH-like_sf"/>
</dbReference>
<name>A0AAP0M6Z7_9ROSI</name>
<dbReference type="GO" id="GO:0034244">
    <property type="term" value="P:negative regulation of transcription elongation by RNA polymerase II"/>
    <property type="evidence" value="ECO:0007669"/>
    <property type="project" value="InterPro"/>
</dbReference>
<evidence type="ECO:0000256" key="2">
    <source>
        <dbReference type="ARBA" id="ARBA00022771"/>
    </source>
</evidence>
<feature type="domain" description="AIPP2-like SPOC-like" evidence="8">
    <location>
        <begin position="243"/>
        <end position="395"/>
    </location>
</feature>
<keyword evidence="5" id="KW-0804">Transcription</keyword>
<dbReference type="Pfam" id="PF23121">
    <property type="entry name" value="SPOC_AIPP2"/>
    <property type="match status" value="1"/>
</dbReference>
<dbReference type="PANTHER" id="PTHR33304:SF36">
    <property type="entry name" value="GB|AAF26970.1-RELATED"/>
    <property type="match status" value="1"/>
</dbReference>